<dbReference type="PANTHER" id="PTHR11606:SF13">
    <property type="entry name" value="GLUTAMATE DEHYDROGENASE 1, MITOCHONDRIAL"/>
    <property type="match status" value="1"/>
</dbReference>
<dbReference type="SUPFAM" id="SSF53223">
    <property type="entry name" value="Aminoacid dehydrogenase-like, N-terminal domain"/>
    <property type="match status" value="1"/>
</dbReference>
<evidence type="ECO:0000256" key="1">
    <source>
        <dbReference type="ARBA" id="ARBA00006382"/>
    </source>
</evidence>
<sequence>MVGCFFDRRVYIVEDKLVENLRSRESEEQKYNCVRGILCVIKPCSHVLSISSIQRDRLLGGHGGLLCTQHSQHCIPCKGGIRNSTDKCEQVKTLALLMTCKCVVVDVPFGQVKAGVMTNLKNYSDNVLEKIPRRFTMELAKKGFIGPGIDVPGRYMSRAEQEISWIADTYASTIGHYDINT</sequence>
<keyword evidence="5" id="KW-1185">Reference proteome</keyword>
<gene>
    <name evidence="4" type="ORF">H920_04603</name>
</gene>
<organism evidence="4 5">
    <name type="scientific">Fukomys damarensis</name>
    <name type="common">Damaraland mole rat</name>
    <name type="synonym">Cryptomys damarensis</name>
    <dbReference type="NCBI Taxonomy" id="885580"/>
    <lineage>
        <taxon>Eukaryota</taxon>
        <taxon>Metazoa</taxon>
        <taxon>Chordata</taxon>
        <taxon>Craniata</taxon>
        <taxon>Vertebrata</taxon>
        <taxon>Euteleostomi</taxon>
        <taxon>Mammalia</taxon>
        <taxon>Eutheria</taxon>
        <taxon>Euarchontoglires</taxon>
        <taxon>Glires</taxon>
        <taxon>Rodentia</taxon>
        <taxon>Hystricomorpha</taxon>
        <taxon>Bathyergidae</taxon>
        <taxon>Fukomys</taxon>
    </lineage>
</organism>
<proteinExistence type="inferred from homology"/>
<dbReference type="InterPro" id="IPR046346">
    <property type="entry name" value="Aminoacid_DH-like_N_sf"/>
</dbReference>
<comment type="similarity">
    <text evidence="1">Belongs to the Glu/Leu/Phe/Val dehydrogenases family.</text>
</comment>
<dbReference type="Pfam" id="PF02812">
    <property type="entry name" value="ELFV_dehydrog_N"/>
    <property type="match status" value="1"/>
</dbReference>
<dbReference type="GO" id="GO:0004352">
    <property type="term" value="F:glutamate dehydrogenase (NAD+) activity"/>
    <property type="evidence" value="ECO:0007669"/>
    <property type="project" value="TreeGrafter"/>
</dbReference>
<dbReference type="PANTHER" id="PTHR11606">
    <property type="entry name" value="GLUTAMATE DEHYDROGENASE"/>
    <property type="match status" value="1"/>
</dbReference>
<reference evidence="4 5" key="1">
    <citation type="submission" date="2013-11" db="EMBL/GenBank/DDBJ databases">
        <title>The Damaraland mole rat (Fukomys damarensis) genome and evolution of African mole rats.</title>
        <authorList>
            <person name="Gladyshev V.N."/>
            <person name="Fang X."/>
        </authorList>
    </citation>
    <scope>NUCLEOTIDE SEQUENCE [LARGE SCALE GENOMIC DNA]</scope>
    <source>
        <tissue evidence="4">Liver</tissue>
    </source>
</reference>
<evidence type="ECO:0000259" key="3">
    <source>
        <dbReference type="Pfam" id="PF02812"/>
    </source>
</evidence>
<name>A0A091DS86_FUKDA</name>
<dbReference type="InterPro" id="IPR006097">
    <property type="entry name" value="Glu/Leu/Phe/Val/Trp_DH_dimer"/>
</dbReference>
<dbReference type="AlphaFoldDB" id="A0A091DS86"/>
<dbReference type="GO" id="GO:0005739">
    <property type="term" value="C:mitochondrion"/>
    <property type="evidence" value="ECO:0007669"/>
    <property type="project" value="TreeGrafter"/>
</dbReference>
<protein>
    <submittedName>
        <fullName evidence="4">Glutamate dehydrogenase 1, mitochondrial</fullName>
    </submittedName>
</protein>
<keyword evidence="2" id="KW-0560">Oxidoreductase</keyword>
<evidence type="ECO:0000256" key="2">
    <source>
        <dbReference type="ARBA" id="ARBA00023002"/>
    </source>
</evidence>
<accession>A0A091DS86</accession>
<evidence type="ECO:0000313" key="5">
    <source>
        <dbReference type="Proteomes" id="UP000028990"/>
    </source>
</evidence>
<dbReference type="Proteomes" id="UP000028990">
    <property type="component" value="Unassembled WGS sequence"/>
</dbReference>
<dbReference type="Gene3D" id="1.10.287.140">
    <property type="match status" value="1"/>
</dbReference>
<feature type="domain" description="Glutamate/phenylalanine/leucine/valine/L-tryptophan dehydrogenase dimerisation" evidence="3">
    <location>
        <begin position="68"/>
        <end position="171"/>
    </location>
</feature>
<evidence type="ECO:0000313" key="4">
    <source>
        <dbReference type="EMBL" id="KFO33962.1"/>
    </source>
</evidence>
<dbReference type="EMBL" id="KN122033">
    <property type="protein sequence ID" value="KFO33962.1"/>
    <property type="molecule type" value="Genomic_DNA"/>
</dbReference>
<dbReference type="GO" id="GO:0006538">
    <property type="term" value="P:L-glutamate catabolic process"/>
    <property type="evidence" value="ECO:0007669"/>
    <property type="project" value="TreeGrafter"/>
</dbReference>
<dbReference type="Gene3D" id="3.40.50.10860">
    <property type="entry name" value="Leucine Dehydrogenase, chain A, domain 1"/>
    <property type="match status" value="1"/>
</dbReference>